<dbReference type="GO" id="GO:0009055">
    <property type="term" value="F:electron transfer activity"/>
    <property type="evidence" value="ECO:0007669"/>
    <property type="project" value="InterPro"/>
</dbReference>
<reference evidence="7" key="1">
    <citation type="submission" date="2020-07" db="EMBL/GenBank/DDBJ databases">
        <title>Huge and variable diversity of episymbiotic CPR bacteria and DPANN archaea in groundwater ecosystems.</title>
        <authorList>
            <person name="He C.Y."/>
            <person name="Keren R."/>
            <person name="Whittaker M."/>
            <person name="Farag I.F."/>
            <person name="Doudna J."/>
            <person name="Cate J.H.D."/>
            <person name="Banfield J.F."/>
        </authorList>
    </citation>
    <scope>NUCLEOTIDE SEQUENCE</scope>
    <source>
        <strain evidence="7">NC_groundwater_1664_Pr3_B-0.1um_52_9</strain>
    </source>
</reference>
<keyword evidence="1" id="KW-0813">Transport</keyword>
<evidence type="ECO:0000313" key="8">
    <source>
        <dbReference type="Proteomes" id="UP000807825"/>
    </source>
</evidence>
<dbReference type="PANTHER" id="PTHR36118">
    <property type="entry name" value="ION-TRANSLOCATING OXIDOREDUCTASE COMPLEX SUBUNIT G"/>
    <property type="match status" value="1"/>
</dbReference>
<dbReference type="GO" id="GO:0005886">
    <property type="term" value="C:plasma membrane"/>
    <property type="evidence" value="ECO:0007669"/>
    <property type="project" value="InterPro"/>
</dbReference>
<evidence type="ECO:0000256" key="4">
    <source>
        <dbReference type="ARBA" id="ARBA00022643"/>
    </source>
</evidence>
<dbReference type="InterPro" id="IPR010209">
    <property type="entry name" value="Ion_transpt_RnfG/RsxG"/>
</dbReference>
<gene>
    <name evidence="7" type="ORF">HY912_20940</name>
</gene>
<organism evidence="7 8">
    <name type="scientific">Desulfomonile tiedjei</name>
    <dbReference type="NCBI Taxonomy" id="2358"/>
    <lineage>
        <taxon>Bacteria</taxon>
        <taxon>Pseudomonadati</taxon>
        <taxon>Thermodesulfobacteriota</taxon>
        <taxon>Desulfomonilia</taxon>
        <taxon>Desulfomonilales</taxon>
        <taxon>Desulfomonilaceae</taxon>
        <taxon>Desulfomonile</taxon>
    </lineage>
</organism>
<name>A0A9D6Z5Y2_9BACT</name>
<comment type="caution">
    <text evidence="7">The sequence shown here is derived from an EMBL/GenBank/DDBJ whole genome shotgun (WGS) entry which is preliminary data.</text>
</comment>
<dbReference type="AlphaFoldDB" id="A0A9D6Z5Y2"/>
<sequence>MKEIIKITISLTAICVAAALILGAVFAKTEDVRKKNQEKIKEETIQGLLGFGHGKKAPEDLKIFPVQRYVVSEPKATLLGYLVPLKDKGYALVTVDLAGKPLKAIPLKADAAKIADAGTRDAAVKEALPKDAKATYADTVYVANLGDKRLGYVVPGVTQGFKTFVNLMVSLNPDFTVTGIEITKSEEDPGLGDEIKRDYFKNQFKGKTLEILKTLKVVKEPLPTDYLVALDPSKSKATQDQIGQISEKHLKDDIYALTGATISSRAVTNGVKETVRKFVYRFGILADVMKQENVQAAF</sequence>
<evidence type="ECO:0000256" key="3">
    <source>
        <dbReference type="ARBA" id="ARBA00022630"/>
    </source>
</evidence>
<feature type="domain" description="FMN-binding" evidence="6">
    <location>
        <begin position="160"/>
        <end position="278"/>
    </location>
</feature>
<dbReference type="InterPro" id="IPR007329">
    <property type="entry name" value="FMN-bd"/>
</dbReference>
<dbReference type="Pfam" id="PF04205">
    <property type="entry name" value="FMN_bind"/>
    <property type="match status" value="1"/>
</dbReference>
<dbReference type="PANTHER" id="PTHR36118:SF1">
    <property type="entry name" value="ION-TRANSLOCATING OXIDOREDUCTASE COMPLEX SUBUNIT G"/>
    <property type="match status" value="1"/>
</dbReference>
<dbReference type="Proteomes" id="UP000807825">
    <property type="component" value="Unassembled WGS sequence"/>
</dbReference>
<keyword evidence="2" id="KW-0597">Phosphoprotein</keyword>
<dbReference type="SMART" id="SM00900">
    <property type="entry name" value="FMN_bind"/>
    <property type="match status" value="1"/>
</dbReference>
<keyword evidence="4" id="KW-0288">FMN</keyword>
<evidence type="ECO:0000256" key="1">
    <source>
        <dbReference type="ARBA" id="ARBA00022448"/>
    </source>
</evidence>
<keyword evidence="3" id="KW-0285">Flavoprotein</keyword>
<evidence type="ECO:0000259" key="6">
    <source>
        <dbReference type="SMART" id="SM00900"/>
    </source>
</evidence>
<evidence type="ECO:0000313" key="7">
    <source>
        <dbReference type="EMBL" id="MBI5251967.1"/>
    </source>
</evidence>
<accession>A0A9D6Z5Y2</accession>
<evidence type="ECO:0000256" key="2">
    <source>
        <dbReference type="ARBA" id="ARBA00022553"/>
    </source>
</evidence>
<keyword evidence="5" id="KW-0249">Electron transport</keyword>
<dbReference type="EMBL" id="JACRDE010000547">
    <property type="protein sequence ID" value="MBI5251967.1"/>
    <property type="molecule type" value="Genomic_DNA"/>
</dbReference>
<dbReference type="GO" id="GO:0022900">
    <property type="term" value="P:electron transport chain"/>
    <property type="evidence" value="ECO:0007669"/>
    <property type="project" value="InterPro"/>
</dbReference>
<proteinExistence type="predicted"/>
<evidence type="ECO:0000256" key="5">
    <source>
        <dbReference type="ARBA" id="ARBA00022982"/>
    </source>
</evidence>
<dbReference type="GO" id="GO:0010181">
    <property type="term" value="F:FMN binding"/>
    <property type="evidence" value="ECO:0007669"/>
    <property type="project" value="InterPro"/>
</dbReference>
<protein>
    <submittedName>
        <fullName evidence="7">FMN-binding protein</fullName>
    </submittedName>
</protein>